<dbReference type="SUPFAM" id="SSF49309">
    <property type="entry name" value="Transglutaminase, two C-terminal domains"/>
    <property type="match status" value="1"/>
</dbReference>
<feature type="region of interest" description="Disordered" evidence="1">
    <location>
        <begin position="97"/>
        <end position="120"/>
    </location>
</feature>
<dbReference type="GO" id="GO:0003810">
    <property type="term" value="F:protein-glutamine gamma-glutamyltransferase activity"/>
    <property type="evidence" value="ECO:0007669"/>
    <property type="project" value="InterPro"/>
</dbReference>
<name>A0A8S3I3P4_9BILA</name>
<proteinExistence type="predicted"/>
<evidence type="ECO:0000313" key="3">
    <source>
        <dbReference type="Proteomes" id="UP000676336"/>
    </source>
</evidence>
<dbReference type="InterPro" id="IPR036238">
    <property type="entry name" value="Transglutaminase_C_sf"/>
</dbReference>
<reference evidence="2" key="1">
    <citation type="submission" date="2021-02" db="EMBL/GenBank/DDBJ databases">
        <authorList>
            <person name="Nowell W R."/>
        </authorList>
    </citation>
    <scope>NUCLEOTIDE SEQUENCE</scope>
</reference>
<organism evidence="2 3">
    <name type="scientific">Rotaria magnacalcarata</name>
    <dbReference type="NCBI Taxonomy" id="392030"/>
    <lineage>
        <taxon>Eukaryota</taxon>
        <taxon>Metazoa</taxon>
        <taxon>Spiralia</taxon>
        <taxon>Gnathifera</taxon>
        <taxon>Rotifera</taxon>
        <taxon>Eurotatoria</taxon>
        <taxon>Bdelloidea</taxon>
        <taxon>Philodinida</taxon>
        <taxon>Philodinidae</taxon>
        <taxon>Rotaria</taxon>
    </lineage>
</organism>
<evidence type="ECO:0000256" key="1">
    <source>
        <dbReference type="SAM" id="MobiDB-lite"/>
    </source>
</evidence>
<dbReference type="EMBL" id="CAJOBI010327498">
    <property type="protein sequence ID" value="CAF5193934.1"/>
    <property type="molecule type" value="Genomic_DNA"/>
</dbReference>
<dbReference type="Proteomes" id="UP000676336">
    <property type="component" value="Unassembled WGS sequence"/>
</dbReference>
<evidence type="ECO:0000313" key="2">
    <source>
        <dbReference type="EMBL" id="CAF5193934.1"/>
    </source>
</evidence>
<accession>A0A8S3I3P4</accession>
<protein>
    <submittedName>
        <fullName evidence="2">Uncharacterized protein</fullName>
    </submittedName>
</protein>
<comment type="caution">
    <text evidence="2">The sequence shown here is derived from an EMBL/GenBank/DDBJ whole genome shotgun (WGS) entry which is preliminary data.</text>
</comment>
<feature type="non-terminal residue" evidence="2">
    <location>
        <position position="1"/>
    </location>
</feature>
<dbReference type="AlphaFoldDB" id="A0A8S3I3P4"/>
<gene>
    <name evidence="2" type="ORF">SMN809_LOCUS73254</name>
</gene>
<sequence length="194" mass="22165">MEDNVTDTKVLTKSLSKENVYDDITSNYKLKKSTSNETPYQIFPYHDVNIDIDIPNSLRLGDNLQVVLNATNQSNKPRTLALALRLIRLNPTIEIKPNSNKQTQDQYASQDSNPGIINTNSQAPIQSIVQAVRLDMNEYKSIPMKVADHHQLWTGCFDSLLKLYISAIVKETGQIYQKEKYIINEHDDIMQVVR</sequence>